<dbReference type="Proteomes" id="UP000593574">
    <property type="component" value="Unassembled WGS sequence"/>
</dbReference>
<protein>
    <recommendedName>
        <fullName evidence="9">Auxin efflux carrier family protein</fullName>
    </recommendedName>
</protein>
<dbReference type="PANTHER" id="PTHR31419:SF1">
    <property type="entry name" value="PROTEIN PIN-LIKES 6"/>
    <property type="match status" value="1"/>
</dbReference>
<dbReference type="AlphaFoldDB" id="A0A7J9AL75"/>
<dbReference type="InterPro" id="IPR004776">
    <property type="entry name" value="Mem_transp_PIN-like"/>
</dbReference>
<dbReference type="Pfam" id="PF03547">
    <property type="entry name" value="Mem_trans"/>
    <property type="match status" value="2"/>
</dbReference>
<comment type="caution">
    <text evidence="7">The sequence shown here is derived from an EMBL/GenBank/DDBJ whole genome shotgun (WGS) entry which is preliminary data.</text>
</comment>
<gene>
    <name evidence="7" type="ORF">Golax_021474</name>
</gene>
<dbReference type="GO" id="GO:0009734">
    <property type="term" value="P:auxin-activated signaling pathway"/>
    <property type="evidence" value="ECO:0007669"/>
    <property type="project" value="UniProtKB-KW"/>
</dbReference>
<evidence type="ECO:0008006" key="9">
    <source>
        <dbReference type="Google" id="ProtNLM"/>
    </source>
</evidence>
<feature type="transmembrane region" description="Helical" evidence="6">
    <location>
        <begin position="121"/>
        <end position="139"/>
    </location>
</feature>
<evidence type="ECO:0000313" key="7">
    <source>
        <dbReference type="EMBL" id="MBA0724815.1"/>
    </source>
</evidence>
<name>A0A7J9AL75_9ROSI</name>
<dbReference type="EMBL" id="JABEZV010000011">
    <property type="protein sequence ID" value="MBA0724815.1"/>
    <property type="molecule type" value="Genomic_DNA"/>
</dbReference>
<dbReference type="PANTHER" id="PTHR31419">
    <property type="entry name" value="PROTEIN PIN-LIKES 2"/>
    <property type="match status" value="1"/>
</dbReference>
<sequence>MASKYVNILPANGRKLLNGLVFSLLLPCLIFSQLGQAITLQKMLEWWFIPVNVVLGSLVGSLIGFIVVTLVKPPYPYFKFSIVQIGIGNIGNVPLVLIAALCRDTSNPFGDTDTCTTQGTAYISFGQWVGAIILYTYVFNMLAPPVEGTFDLEDASLPLKIPQKDVSPEQAPLLVQEDASVDSDNSDTKGKIKSFLVFIYEKLKLKQILQPPIIASVSCTHFFGFFYEFVVSLSFSFFAYKLAIVYLLQILAMILGAVPFLKKLIFTSDAPFYFLTDSCIILGEAMIPCILLALGGNLVEGPGPGSSRIGLKTLAAIIFGRLCLVPPAGLGIVMMADKLGFLPAGDKMFRFVLLLQHSMPTSVLSGAVANLRGCGKESAAVLFWVHIFAVFSMAGWIILYLYILF</sequence>
<feature type="transmembrane region" description="Helical" evidence="6">
    <location>
        <begin position="314"/>
        <end position="336"/>
    </location>
</feature>
<feature type="transmembrane region" description="Helical" evidence="6">
    <location>
        <begin position="47"/>
        <end position="70"/>
    </location>
</feature>
<evidence type="ECO:0000256" key="4">
    <source>
        <dbReference type="ARBA" id="ARBA00023136"/>
    </source>
</evidence>
<keyword evidence="8" id="KW-1185">Reference proteome</keyword>
<dbReference type="InterPro" id="IPR039305">
    <property type="entry name" value="PILS2/6"/>
</dbReference>
<keyword evidence="2 6" id="KW-0812">Transmembrane</keyword>
<reference evidence="7 8" key="1">
    <citation type="journal article" date="2019" name="Genome Biol. Evol.">
        <title>Insights into the evolution of the New World diploid cottons (Gossypium, subgenus Houzingenia) based on genome sequencing.</title>
        <authorList>
            <person name="Grover C.E."/>
            <person name="Arick M.A. 2nd"/>
            <person name="Thrash A."/>
            <person name="Conover J.L."/>
            <person name="Sanders W.S."/>
            <person name="Peterson D.G."/>
            <person name="Frelichowski J.E."/>
            <person name="Scheffler J.A."/>
            <person name="Scheffler B.E."/>
            <person name="Wendel J.F."/>
        </authorList>
    </citation>
    <scope>NUCLEOTIDE SEQUENCE [LARGE SCALE GENOMIC DNA]</scope>
    <source>
        <strain evidence="7">4</strain>
        <tissue evidence="7">Leaf</tissue>
    </source>
</reference>
<keyword evidence="3 6" id="KW-1133">Transmembrane helix</keyword>
<feature type="transmembrane region" description="Helical" evidence="6">
    <location>
        <begin position="273"/>
        <end position="294"/>
    </location>
</feature>
<evidence type="ECO:0000256" key="2">
    <source>
        <dbReference type="ARBA" id="ARBA00022692"/>
    </source>
</evidence>
<evidence type="ECO:0000256" key="1">
    <source>
        <dbReference type="ARBA" id="ARBA00004127"/>
    </source>
</evidence>
<keyword evidence="4 6" id="KW-0472">Membrane</keyword>
<feature type="transmembrane region" description="Helical" evidence="6">
    <location>
        <begin position="243"/>
        <end position="261"/>
    </location>
</feature>
<feature type="transmembrane region" description="Helical" evidence="6">
    <location>
        <begin position="82"/>
        <end position="101"/>
    </location>
</feature>
<dbReference type="GO" id="GO:0012505">
    <property type="term" value="C:endomembrane system"/>
    <property type="evidence" value="ECO:0007669"/>
    <property type="project" value="UniProtKB-SubCell"/>
</dbReference>
<dbReference type="GO" id="GO:0080162">
    <property type="term" value="P:endoplasmic reticulum to cytosol auxin transport"/>
    <property type="evidence" value="ECO:0007669"/>
    <property type="project" value="InterPro"/>
</dbReference>
<evidence type="ECO:0000313" key="8">
    <source>
        <dbReference type="Proteomes" id="UP000593574"/>
    </source>
</evidence>
<organism evidence="7 8">
    <name type="scientific">Gossypium laxum</name>
    <dbReference type="NCBI Taxonomy" id="34288"/>
    <lineage>
        <taxon>Eukaryota</taxon>
        <taxon>Viridiplantae</taxon>
        <taxon>Streptophyta</taxon>
        <taxon>Embryophyta</taxon>
        <taxon>Tracheophyta</taxon>
        <taxon>Spermatophyta</taxon>
        <taxon>Magnoliopsida</taxon>
        <taxon>eudicotyledons</taxon>
        <taxon>Gunneridae</taxon>
        <taxon>Pentapetalae</taxon>
        <taxon>rosids</taxon>
        <taxon>malvids</taxon>
        <taxon>Malvales</taxon>
        <taxon>Malvaceae</taxon>
        <taxon>Malvoideae</taxon>
        <taxon>Gossypium</taxon>
    </lineage>
</organism>
<keyword evidence="5" id="KW-0927">Auxin signaling pathway</keyword>
<evidence type="ECO:0000256" key="5">
    <source>
        <dbReference type="ARBA" id="ARBA00023294"/>
    </source>
</evidence>
<evidence type="ECO:0000256" key="3">
    <source>
        <dbReference type="ARBA" id="ARBA00022989"/>
    </source>
</evidence>
<feature type="transmembrane region" description="Helical" evidence="6">
    <location>
        <begin position="381"/>
        <end position="403"/>
    </location>
</feature>
<evidence type="ECO:0000256" key="6">
    <source>
        <dbReference type="SAM" id="Phobius"/>
    </source>
</evidence>
<dbReference type="GO" id="GO:0016020">
    <property type="term" value="C:membrane"/>
    <property type="evidence" value="ECO:0007669"/>
    <property type="project" value="InterPro"/>
</dbReference>
<comment type="subcellular location">
    <subcellularLocation>
        <location evidence="1">Endomembrane system</location>
        <topology evidence="1">Multi-pass membrane protein</topology>
    </subcellularLocation>
</comment>
<feature type="transmembrane region" description="Helical" evidence="6">
    <location>
        <begin position="213"/>
        <end position="237"/>
    </location>
</feature>
<proteinExistence type="predicted"/>
<accession>A0A7J9AL75</accession>